<evidence type="ECO:0000256" key="2">
    <source>
        <dbReference type="SAM" id="Phobius"/>
    </source>
</evidence>
<accession>A0A4Y7RLS1</accession>
<feature type="coiled-coil region" evidence="1">
    <location>
        <begin position="61"/>
        <end position="95"/>
    </location>
</feature>
<dbReference type="OrthoDB" id="9815382at2"/>
<evidence type="ECO:0000313" key="3">
    <source>
        <dbReference type="EMBL" id="TEB09690.1"/>
    </source>
</evidence>
<dbReference type="Proteomes" id="UP000297597">
    <property type="component" value="Unassembled WGS sequence"/>
</dbReference>
<dbReference type="EMBL" id="QFFZ01000040">
    <property type="protein sequence ID" value="TEB09690.1"/>
    <property type="molecule type" value="Genomic_DNA"/>
</dbReference>
<dbReference type="Pfam" id="PF04977">
    <property type="entry name" value="DivIC"/>
    <property type="match status" value="1"/>
</dbReference>
<keyword evidence="4" id="KW-1185">Reference proteome</keyword>
<dbReference type="InterPro" id="IPR007060">
    <property type="entry name" value="FtsL/DivIC"/>
</dbReference>
<dbReference type="RefSeq" id="WP_134214721.1">
    <property type="nucleotide sequence ID" value="NZ_QFFZ01000040.1"/>
</dbReference>
<evidence type="ECO:0000313" key="4">
    <source>
        <dbReference type="Proteomes" id="UP000297597"/>
    </source>
</evidence>
<name>A0A4Y7RLS1_9FIRM</name>
<keyword evidence="1" id="KW-0175">Coiled coil</keyword>
<evidence type="ECO:0000256" key="1">
    <source>
        <dbReference type="SAM" id="Coils"/>
    </source>
</evidence>
<protein>
    <submittedName>
        <fullName evidence="3">Cell division protein FtsL</fullName>
    </submittedName>
</protein>
<keyword evidence="2" id="KW-0472">Membrane</keyword>
<dbReference type="GO" id="GO:0051301">
    <property type="term" value="P:cell division"/>
    <property type="evidence" value="ECO:0007669"/>
    <property type="project" value="UniProtKB-KW"/>
</dbReference>
<keyword evidence="2" id="KW-0812">Transmembrane</keyword>
<comment type="caution">
    <text evidence="3">The sequence shown here is derived from an EMBL/GenBank/DDBJ whole genome shotgun (WGS) entry which is preliminary data.</text>
</comment>
<gene>
    <name evidence="3" type="primary">ftsL_2</name>
    <name evidence="3" type="ORF">Pmgp_02936</name>
</gene>
<sequence length="139" mass="15924">MNQPLRKEWEEFYPLEKKAATGRRPRPKKSFNLSRSRIPALIGVFLLAYMAFSFYGQFNKLANMRKDVSNIQQQVQDLQQKNATLREELRMVQSDAYIEKTAREKIGLIKPGETRVIPVEPGTQVKGIQSPSSQNVVAD</sequence>
<keyword evidence="3" id="KW-0131">Cell cycle</keyword>
<proteinExistence type="predicted"/>
<reference evidence="3 4" key="1">
    <citation type="journal article" date="2018" name="Environ. Microbiol.">
        <title>Novel energy conservation strategies and behaviour of Pelotomaculum schinkii driving syntrophic propionate catabolism.</title>
        <authorList>
            <person name="Hidalgo-Ahumada C.A.P."/>
            <person name="Nobu M.K."/>
            <person name="Narihiro T."/>
            <person name="Tamaki H."/>
            <person name="Liu W.T."/>
            <person name="Kamagata Y."/>
            <person name="Stams A.J.M."/>
            <person name="Imachi H."/>
            <person name="Sousa D.Z."/>
        </authorList>
    </citation>
    <scope>NUCLEOTIDE SEQUENCE [LARGE SCALE GENOMIC DNA]</scope>
    <source>
        <strain evidence="3 4">MGP</strain>
    </source>
</reference>
<feature type="transmembrane region" description="Helical" evidence="2">
    <location>
        <begin position="38"/>
        <end position="56"/>
    </location>
</feature>
<keyword evidence="2" id="KW-1133">Transmembrane helix</keyword>
<keyword evidence="3" id="KW-0132">Cell division</keyword>
<organism evidence="3 4">
    <name type="scientific">Pelotomaculum propionicicum</name>
    <dbReference type="NCBI Taxonomy" id="258475"/>
    <lineage>
        <taxon>Bacteria</taxon>
        <taxon>Bacillati</taxon>
        <taxon>Bacillota</taxon>
        <taxon>Clostridia</taxon>
        <taxon>Eubacteriales</taxon>
        <taxon>Desulfotomaculaceae</taxon>
        <taxon>Pelotomaculum</taxon>
    </lineage>
</organism>
<dbReference type="AlphaFoldDB" id="A0A4Y7RLS1"/>